<comment type="caution">
    <text evidence="1">The sequence shown here is derived from an EMBL/GenBank/DDBJ whole genome shotgun (WGS) entry which is preliminary data.</text>
</comment>
<evidence type="ECO:0000313" key="1">
    <source>
        <dbReference type="EMBL" id="EXY73469.1"/>
    </source>
</evidence>
<dbReference type="Proteomes" id="UP000020529">
    <property type="component" value="Unassembled WGS sequence"/>
</dbReference>
<dbReference type="AlphaFoldDB" id="A0A015SMM2"/>
<dbReference type="EMBL" id="JGCY01000357">
    <property type="protein sequence ID" value="EXY73469.1"/>
    <property type="molecule type" value="Genomic_DNA"/>
</dbReference>
<dbReference type="PATRIC" id="fig|1339315.3.peg.3501"/>
<proteinExistence type="predicted"/>
<reference evidence="1 2" key="1">
    <citation type="submission" date="2014-02" db="EMBL/GenBank/DDBJ databases">
        <authorList>
            <person name="Sears C."/>
            <person name="Carroll K."/>
            <person name="Sack B.R."/>
            <person name="Qadri F."/>
            <person name="Myers L.L."/>
            <person name="Chung G.-T."/>
            <person name="Escheverria P."/>
            <person name="Fraser C.M."/>
            <person name="Sadzewicz L."/>
            <person name="Shefchek K.A."/>
            <person name="Tallon L."/>
            <person name="Das S.P."/>
            <person name="Daugherty S."/>
            <person name="Mongodin E.F."/>
        </authorList>
    </citation>
    <scope>NUCLEOTIDE SEQUENCE [LARGE SCALE GENOMIC DNA]</scope>
    <source>
        <strain evidence="2">3988T(B)14</strain>
    </source>
</reference>
<evidence type="ECO:0000313" key="2">
    <source>
        <dbReference type="Proteomes" id="UP000020529"/>
    </source>
</evidence>
<sequence>MKYFGYIKKNPYICSNKRTDLSFSYLLSKRLFFSKAISHFVSPSLTNNHSFFLARFSQ</sequence>
<gene>
    <name evidence="1" type="ORF">M124_2814</name>
</gene>
<accession>A0A015SMM2</accession>
<protein>
    <submittedName>
        <fullName evidence="1">Uncharacterized protein</fullName>
    </submittedName>
</protein>
<name>A0A015SMM2_BACFG</name>
<organism evidence="1 2">
    <name type="scientific">Bacteroides fragilis str. 3988T(B)14</name>
    <dbReference type="NCBI Taxonomy" id="1339315"/>
    <lineage>
        <taxon>Bacteria</taxon>
        <taxon>Pseudomonadati</taxon>
        <taxon>Bacteroidota</taxon>
        <taxon>Bacteroidia</taxon>
        <taxon>Bacteroidales</taxon>
        <taxon>Bacteroidaceae</taxon>
        <taxon>Bacteroides</taxon>
    </lineage>
</organism>